<dbReference type="PANTHER" id="PTHR21704:SF18">
    <property type="entry name" value="NIPPED-B-LIKE PROTEIN"/>
    <property type="match status" value="1"/>
</dbReference>
<dbReference type="GO" id="GO:0061775">
    <property type="term" value="F:cohesin loader activity"/>
    <property type="evidence" value="ECO:0007669"/>
    <property type="project" value="InterPro"/>
</dbReference>
<feature type="region of interest" description="Disordered" evidence="2">
    <location>
        <begin position="700"/>
        <end position="723"/>
    </location>
</feature>
<reference evidence="4" key="1">
    <citation type="submission" date="2022-07" db="EMBL/GenBank/DDBJ databases">
        <title>Fungi with potential for degradation of polypropylene.</title>
        <authorList>
            <person name="Gostincar C."/>
        </authorList>
    </citation>
    <scope>NUCLEOTIDE SEQUENCE</scope>
    <source>
        <strain evidence="4">EXF-13287</strain>
    </source>
</reference>
<keyword evidence="1" id="KW-0539">Nucleus</keyword>
<keyword evidence="5" id="KW-1185">Reference proteome</keyword>
<feature type="region of interest" description="Disordered" evidence="2">
    <location>
        <begin position="1"/>
        <end position="35"/>
    </location>
</feature>
<dbReference type="SUPFAM" id="SSF48371">
    <property type="entry name" value="ARM repeat"/>
    <property type="match status" value="1"/>
</dbReference>
<dbReference type="EMBL" id="JANBVN010000105">
    <property type="protein sequence ID" value="KAJ9143962.1"/>
    <property type="molecule type" value="Genomic_DNA"/>
</dbReference>
<feature type="domain" description="Sister chromatid cohesion C-terminal" evidence="3">
    <location>
        <begin position="1502"/>
        <end position="1687"/>
    </location>
</feature>
<dbReference type="Gene3D" id="1.25.10.10">
    <property type="entry name" value="Leucine-rich Repeat Variant"/>
    <property type="match status" value="1"/>
</dbReference>
<feature type="region of interest" description="Disordered" evidence="2">
    <location>
        <begin position="1827"/>
        <end position="1915"/>
    </location>
</feature>
<feature type="compositionally biased region" description="Low complexity" evidence="2">
    <location>
        <begin position="288"/>
        <end position="308"/>
    </location>
</feature>
<keyword evidence="1" id="KW-0131">Cell cycle</keyword>
<dbReference type="GO" id="GO:0071169">
    <property type="term" value="P:establishment of protein localization to chromatin"/>
    <property type="evidence" value="ECO:0007669"/>
    <property type="project" value="TreeGrafter"/>
</dbReference>
<sequence length="1915" mass="210588">MPDSRAPYANGVPNGRHQPQRPSPSSQHAQAFNRPFTIQEALPYTPFTSIAPIHSDIIPTPNLGSGSPATELTDAVATSDFDALNAELSSGQPYSKRLEQALSNFQSLLDPRRLPEYKFKVSPRTATGTEAVPPMGASLSALSKMVVDQTSVAFRYPTPETPGPATTNGHSASPLLPKKKSPVVRRADKPKQSPKQSSIAELNRQAHALNAQSAAARFEIDLSTTKSLQAPVAARQPINHAIATPQSQQGTPSAPAAPVREAPATPARPQAVPDDEVMADSITVSPQATHAPQDAAAVPASVATRAPSQSESTRAPSQSLGDPSKGKIAVELPHSKTFNRSEYLVVADVAEEPDALSSRKRKREEYDSNRDILGQSLGYRERSHAAFNDLKRCIHDVFGAERHLLDYRSNNELVYFSLDGEPTLSAVAQQKIQSLLGKSIELNCFKEVPLDDLLHIVRLSEGALKHAESLDLRLDDAWGASEVELWLQLLPDVDTGLKAARTSLRMMCGGREDKQLYSEGTIELALSLFKHVLDGIIVPLAELRNTSEIFKLLSHQRDKIGQLLTACQRLFSLMMTLISNTDTSETVVTSLEFAASTLVFLETAHSEKDSVIEIHRFDGLRLVAMDMLSQVFLLNPAQRQGIFDDILTSLEKLPVGKQRARQFKLVDGTSIQPVSALIMRLVQASAGKLDDSRAHKHGVGLLSTDTDADGGEAAGKGGPSVRPSAFVVNTEEEGSENHTAAVDDLHNVVSPLVDSAQRGATYVANFIVKRALTSTKTGDTPYRNLLDLFVEDFTSCLNNPDWPAAELLLRMFMSLMLSIASDHKSSAPSKNMALEVLGVICASVSNLRSYVRKTANSLDGSEGGELGMFLVDLGLAALMRKNRADLMVSWAGPYRATLEHLEERHSDDPHLSSAISFLITDWADNICKAYNACDDDDDERDLKYGQLAYRLRIMVHDRRWLVNEYSFKTVSAKLARLSYAIILLRSPLSESLPRMLHLLLEAMTSDQATVRSKSLRSINHLLETDPSLLDGESVVIDRILQCLVDSSTQVRDSALGLIGKCISMRPALESQMTATVVERFIDTGVGVRKRAMKLARDIYLRNPSKVVRSDIANALLHRVHDPEESVRDLARQMIEEIWFAPFAGGESSAASKISLADHVVLMVQTVKRGSVNIPQVLDKVLQSMLSPSSKSASTVSKVCAKFVESMFDIVINSASDDSSVTGSDALQVLMIFAKADPSLFNFEQISVLKPYIESIDNVDNVAVTRAVIVIYRRVLPQLSKAHTQFLQFVRNQLIPSVTKLASRTLLDDVFACLWIISVLLESKDRLTRFVISIIKNIVKLRALNPQQVPEKHKMQFIRLSLIAGMAGKNCDLDSEIEDFRAEFPKFNGSSVSKLMVDSMIGFATPQWPLELRKASLDAVGLVCQSWPKNYNAANVYTAFRQVFDEQTPTLEAKILLGLKEFFLIEEQRSELAKTEETPGKAADTPKQRELTVMGGTSHDDAASGTTQRFLKDITRIALASQDDLAFLATEVLASINRQGIVHPKETGVTFMTLETSPIGKFAEVAYLGHKMLHEKHESAVEREYGRALQAAFAYQRDIVKDPRGATADPFVAKLHLWMEVLKVSNSQKKVKFLEKLCSLIDFDPSKLDVTEEVPAHLQFSQFLIENLAFLDYNTIGEVQAVVAAAEKMFSTTGAPVAHAIESEVFQMRMDIVATAQVGEDGQPAPFAPTVDIMRLRQLTAASMVLLALWDARTYLRKLYGMGTTRKDPKAKAQAKDLNKAPVKVQGVTGDKFWEDIARVMTSLSSRERMTETCRSFVELMSVDRELKIADEDEDMNDEEPTTPSNEDEDDEGGSINNTPGRGRKRKSNGALATPSGRKKRARSSSQPRKRGRPKKQATVVADIDADGEADDGEWF</sequence>
<feature type="compositionally biased region" description="Polar residues" evidence="2">
    <location>
        <begin position="309"/>
        <end position="321"/>
    </location>
</feature>
<dbReference type="Proteomes" id="UP001174691">
    <property type="component" value="Unassembled WGS sequence"/>
</dbReference>
<feature type="region of interest" description="Disordered" evidence="2">
    <location>
        <begin position="288"/>
        <end position="331"/>
    </location>
</feature>
<feature type="compositionally biased region" description="Acidic residues" evidence="2">
    <location>
        <begin position="1830"/>
        <end position="1852"/>
    </location>
</feature>
<dbReference type="InterPro" id="IPR024986">
    <property type="entry name" value="Nipped-B_C"/>
</dbReference>
<dbReference type="Pfam" id="PF12830">
    <property type="entry name" value="Nipped-B_C"/>
    <property type="match status" value="1"/>
</dbReference>
<comment type="subcellular location">
    <subcellularLocation>
        <location evidence="1">Nucleus</location>
    </subcellularLocation>
</comment>
<comment type="similarity">
    <text evidence="1">Belongs to the SCC2/Nipped-B family.</text>
</comment>
<dbReference type="Pfam" id="PF20168">
    <property type="entry name" value="PDS5"/>
    <property type="match status" value="1"/>
</dbReference>
<evidence type="ECO:0000313" key="5">
    <source>
        <dbReference type="Proteomes" id="UP001174691"/>
    </source>
</evidence>
<feature type="region of interest" description="Disordered" evidence="2">
    <location>
        <begin position="242"/>
        <end position="273"/>
    </location>
</feature>
<dbReference type="CDD" id="cd23958">
    <property type="entry name" value="SCC2"/>
    <property type="match status" value="1"/>
</dbReference>
<dbReference type="GO" id="GO:1990414">
    <property type="term" value="P:replication-born double-strand break repair via sister chromatid exchange"/>
    <property type="evidence" value="ECO:0007669"/>
    <property type="project" value="TreeGrafter"/>
</dbReference>
<evidence type="ECO:0000259" key="3">
    <source>
        <dbReference type="Pfam" id="PF12830"/>
    </source>
</evidence>
<feature type="compositionally biased region" description="Basic residues" evidence="2">
    <location>
        <begin position="1876"/>
        <end position="1895"/>
    </location>
</feature>
<accession>A0AA38RBF5</accession>
<dbReference type="InterPro" id="IPR016024">
    <property type="entry name" value="ARM-type_fold"/>
</dbReference>
<dbReference type="GO" id="GO:0034087">
    <property type="term" value="P:establishment of mitotic sister chromatid cohesion"/>
    <property type="evidence" value="ECO:0007669"/>
    <property type="project" value="TreeGrafter"/>
</dbReference>
<gene>
    <name evidence="4" type="ORF">NKR19_g6624</name>
</gene>
<protein>
    <recommendedName>
        <fullName evidence="1">Sister chromatid cohesion protein</fullName>
    </recommendedName>
</protein>
<dbReference type="GO" id="GO:0003682">
    <property type="term" value="F:chromatin binding"/>
    <property type="evidence" value="ECO:0007669"/>
    <property type="project" value="TreeGrafter"/>
</dbReference>
<organism evidence="4 5">
    <name type="scientific">Coniochaeta hoffmannii</name>
    <dbReference type="NCBI Taxonomy" id="91930"/>
    <lineage>
        <taxon>Eukaryota</taxon>
        <taxon>Fungi</taxon>
        <taxon>Dikarya</taxon>
        <taxon>Ascomycota</taxon>
        <taxon>Pezizomycotina</taxon>
        <taxon>Sordariomycetes</taxon>
        <taxon>Sordariomycetidae</taxon>
        <taxon>Coniochaetales</taxon>
        <taxon>Coniochaetaceae</taxon>
        <taxon>Coniochaeta</taxon>
    </lineage>
</organism>
<evidence type="ECO:0000256" key="2">
    <source>
        <dbReference type="SAM" id="MobiDB-lite"/>
    </source>
</evidence>
<keyword evidence="1" id="KW-0677">Repeat</keyword>
<dbReference type="PANTHER" id="PTHR21704">
    <property type="entry name" value="NIPPED-B-LIKE PROTEIN DELANGIN SCC2-RELATED"/>
    <property type="match status" value="1"/>
</dbReference>
<feature type="region of interest" description="Disordered" evidence="2">
    <location>
        <begin position="155"/>
        <end position="199"/>
    </location>
</feature>
<dbReference type="GO" id="GO:0090694">
    <property type="term" value="C:Scc2-Scc4 cohesin loading complex"/>
    <property type="evidence" value="ECO:0007669"/>
    <property type="project" value="TreeGrafter"/>
</dbReference>
<evidence type="ECO:0000256" key="1">
    <source>
        <dbReference type="RuleBase" id="RU364107"/>
    </source>
</evidence>
<proteinExistence type="inferred from homology"/>
<comment type="caution">
    <text evidence="4">The sequence shown here is derived from an EMBL/GenBank/DDBJ whole genome shotgun (WGS) entry which is preliminary data.</text>
</comment>
<feature type="compositionally biased region" description="Acidic residues" evidence="2">
    <location>
        <begin position="1903"/>
        <end position="1915"/>
    </location>
</feature>
<name>A0AA38RBF5_9PEZI</name>
<evidence type="ECO:0000313" key="4">
    <source>
        <dbReference type="EMBL" id="KAJ9143962.1"/>
    </source>
</evidence>
<dbReference type="InterPro" id="IPR011989">
    <property type="entry name" value="ARM-like"/>
</dbReference>
<dbReference type="GO" id="GO:0140588">
    <property type="term" value="P:chromatin looping"/>
    <property type="evidence" value="ECO:0007669"/>
    <property type="project" value="InterPro"/>
</dbReference>
<dbReference type="InterPro" id="IPR033031">
    <property type="entry name" value="Scc2/Nipped-B"/>
</dbReference>
<dbReference type="GO" id="GO:0010468">
    <property type="term" value="P:regulation of gene expression"/>
    <property type="evidence" value="ECO:0007669"/>
    <property type="project" value="InterPro"/>
</dbReference>